<dbReference type="PRINTS" id="PR00245">
    <property type="entry name" value="OLFACTORYR"/>
</dbReference>
<evidence type="ECO:0000256" key="13">
    <source>
        <dbReference type="RuleBase" id="RU363047"/>
    </source>
</evidence>
<evidence type="ECO:0000256" key="11">
    <source>
        <dbReference type="ARBA" id="ARBA00023224"/>
    </source>
</evidence>
<dbReference type="PROSITE" id="PS00237">
    <property type="entry name" value="G_PROTEIN_RECEP_F1_1"/>
    <property type="match status" value="1"/>
</dbReference>
<evidence type="ECO:0000256" key="4">
    <source>
        <dbReference type="ARBA" id="ARBA00022606"/>
    </source>
</evidence>
<feature type="transmembrane region" description="Helical" evidence="13">
    <location>
        <begin position="40"/>
        <end position="62"/>
    </location>
</feature>
<keyword evidence="9 13" id="KW-0472">Membrane</keyword>
<evidence type="ECO:0000313" key="16">
    <source>
        <dbReference type="Proteomes" id="UP000694392"/>
    </source>
</evidence>
<comment type="similarity">
    <text evidence="2 12">Belongs to the G-protein coupled receptor 1 family.</text>
</comment>
<keyword evidence="16" id="KW-1185">Reference proteome</keyword>
<dbReference type="InterPro" id="IPR000725">
    <property type="entry name" value="Olfact_rcpt"/>
</dbReference>
<dbReference type="AlphaFoldDB" id="A0A8D0GR05"/>
<dbReference type="FunFam" id="1.10.1220.70:FF:000001">
    <property type="entry name" value="Olfactory receptor"/>
    <property type="match status" value="1"/>
</dbReference>
<evidence type="ECO:0000256" key="12">
    <source>
        <dbReference type="RuleBase" id="RU000688"/>
    </source>
</evidence>
<dbReference type="InterPro" id="IPR000276">
    <property type="entry name" value="GPCR_Rhodpsn"/>
</dbReference>
<dbReference type="PROSITE" id="PS50262">
    <property type="entry name" value="G_PROTEIN_RECEP_F1_2"/>
    <property type="match status" value="1"/>
</dbReference>
<name>A0A8D0GR05_SPHPU</name>
<dbReference type="CDD" id="cd15225">
    <property type="entry name" value="7tmA_OR10A-like"/>
    <property type="match status" value="1"/>
</dbReference>
<accession>A0A8D0GR05</accession>
<feature type="domain" description="G-protein coupled receptors family 1 profile" evidence="14">
    <location>
        <begin position="1"/>
        <end position="232"/>
    </location>
</feature>
<feature type="transmembrane region" description="Helical" evidence="13">
    <location>
        <begin position="142"/>
        <end position="168"/>
    </location>
</feature>
<dbReference type="Pfam" id="PF13853">
    <property type="entry name" value="7tm_4"/>
    <property type="match status" value="1"/>
</dbReference>
<evidence type="ECO:0000313" key="15">
    <source>
        <dbReference type="Ensembl" id="ENSSPUP00000009572.1"/>
    </source>
</evidence>
<evidence type="ECO:0000256" key="2">
    <source>
        <dbReference type="ARBA" id="ARBA00010663"/>
    </source>
</evidence>
<reference evidence="15" key="2">
    <citation type="submission" date="2025-09" db="UniProtKB">
        <authorList>
            <consortium name="Ensembl"/>
        </authorList>
    </citation>
    <scope>IDENTIFICATION</scope>
</reference>
<keyword evidence="3 13" id="KW-1003">Cell membrane</keyword>
<feature type="transmembrane region" description="Helical" evidence="13">
    <location>
        <begin position="180"/>
        <end position="203"/>
    </location>
</feature>
<dbReference type="Proteomes" id="UP000694392">
    <property type="component" value="Unplaced"/>
</dbReference>
<dbReference type="SUPFAM" id="SSF81321">
    <property type="entry name" value="Family A G protein-coupled receptor-like"/>
    <property type="match status" value="1"/>
</dbReference>
<evidence type="ECO:0000256" key="1">
    <source>
        <dbReference type="ARBA" id="ARBA00004651"/>
    </source>
</evidence>
<keyword evidence="5 12" id="KW-0812">Transmembrane</keyword>
<keyword evidence="10 12" id="KW-0675">Receptor</keyword>
<evidence type="ECO:0000259" key="14">
    <source>
        <dbReference type="PROSITE" id="PS50262"/>
    </source>
</evidence>
<dbReference type="GO" id="GO:0004984">
    <property type="term" value="F:olfactory receptor activity"/>
    <property type="evidence" value="ECO:0007669"/>
    <property type="project" value="InterPro"/>
</dbReference>
<dbReference type="Ensembl" id="ENSSPUT00000010213.1">
    <property type="protein sequence ID" value="ENSSPUP00000009572.1"/>
    <property type="gene ID" value="ENSSPUG00000007435.1"/>
</dbReference>
<sequence length="255" mass="28557">MYFFLANLSFLEVCYTTVTIPQMLINLASSHKTISFWGCALQMYLFLGFGMAECVFLGVMAYDRYTAICHPLRYGTIMSQALCVKMATAAWTSGFFNSMVVNASVLWLPFCGPNQINHYFCEVPAVVRLACGDTSLNQTVVFIFSVLVLLAPFLLILVSYVRIIATILGTRSSQGRRKTFATCGSHLTMVAMYYGTGMAMYMRRKSKRSGDQDKMLSIFYTVIVPLLNPVIYSLRNKEIIGAVRKIFGRKVSSQA</sequence>
<dbReference type="PANTHER" id="PTHR26453">
    <property type="entry name" value="OLFACTORY RECEPTOR"/>
    <property type="match status" value="1"/>
</dbReference>
<organism evidence="15 16">
    <name type="scientific">Sphenodon punctatus</name>
    <name type="common">Tuatara</name>
    <name type="synonym">Hatteria punctata</name>
    <dbReference type="NCBI Taxonomy" id="8508"/>
    <lineage>
        <taxon>Eukaryota</taxon>
        <taxon>Metazoa</taxon>
        <taxon>Chordata</taxon>
        <taxon>Craniata</taxon>
        <taxon>Vertebrata</taxon>
        <taxon>Euteleostomi</taxon>
        <taxon>Lepidosauria</taxon>
        <taxon>Sphenodontia</taxon>
        <taxon>Sphenodontidae</taxon>
        <taxon>Sphenodon</taxon>
    </lineage>
</organism>
<dbReference type="PRINTS" id="PR00237">
    <property type="entry name" value="GPCRRHODOPSN"/>
</dbReference>
<keyword evidence="11 12" id="KW-0807">Transducer</keyword>
<feature type="transmembrane region" description="Helical" evidence="13">
    <location>
        <begin position="215"/>
        <end position="234"/>
    </location>
</feature>
<evidence type="ECO:0000256" key="6">
    <source>
        <dbReference type="ARBA" id="ARBA00022725"/>
    </source>
</evidence>
<keyword evidence="6 13" id="KW-0552">Olfaction</keyword>
<evidence type="ECO:0000256" key="9">
    <source>
        <dbReference type="ARBA" id="ARBA00023136"/>
    </source>
</evidence>
<keyword evidence="7 13" id="KW-1133">Transmembrane helix</keyword>
<evidence type="ECO:0000256" key="8">
    <source>
        <dbReference type="ARBA" id="ARBA00023040"/>
    </source>
</evidence>
<protein>
    <recommendedName>
        <fullName evidence="13">Olfactory receptor</fullName>
    </recommendedName>
</protein>
<dbReference type="FunFam" id="1.20.1070.10:FF:000001">
    <property type="entry name" value="Olfactory receptor"/>
    <property type="match status" value="1"/>
</dbReference>
<evidence type="ECO:0000256" key="10">
    <source>
        <dbReference type="ARBA" id="ARBA00023170"/>
    </source>
</evidence>
<dbReference type="Gene3D" id="1.20.1070.10">
    <property type="entry name" value="Rhodopsin 7-helix transmembrane proteins"/>
    <property type="match status" value="1"/>
</dbReference>
<dbReference type="GO" id="GO:0004930">
    <property type="term" value="F:G protein-coupled receptor activity"/>
    <property type="evidence" value="ECO:0007669"/>
    <property type="project" value="UniProtKB-KW"/>
</dbReference>
<feature type="transmembrane region" description="Helical" evidence="13">
    <location>
        <begin position="82"/>
        <end position="110"/>
    </location>
</feature>
<evidence type="ECO:0000256" key="7">
    <source>
        <dbReference type="ARBA" id="ARBA00022989"/>
    </source>
</evidence>
<reference evidence="15" key="1">
    <citation type="submission" date="2025-08" db="UniProtKB">
        <authorList>
            <consortium name="Ensembl"/>
        </authorList>
    </citation>
    <scope>IDENTIFICATION</scope>
</reference>
<proteinExistence type="inferred from homology"/>
<keyword evidence="4 13" id="KW-0716">Sensory transduction</keyword>
<dbReference type="InterPro" id="IPR017452">
    <property type="entry name" value="GPCR_Rhodpsn_7TM"/>
</dbReference>
<evidence type="ECO:0000256" key="3">
    <source>
        <dbReference type="ARBA" id="ARBA00022475"/>
    </source>
</evidence>
<evidence type="ECO:0000256" key="5">
    <source>
        <dbReference type="ARBA" id="ARBA00022692"/>
    </source>
</evidence>
<dbReference type="GO" id="GO:0005886">
    <property type="term" value="C:plasma membrane"/>
    <property type="evidence" value="ECO:0007669"/>
    <property type="project" value="UniProtKB-SubCell"/>
</dbReference>
<keyword evidence="8 12" id="KW-0297">G-protein coupled receptor</keyword>
<comment type="subcellular location">
    <subcellularLocation>
        <location evidence="1 13">Cell membrane</location>
        <topology evidence="1 13">Multi-pass membrane protein</topology>
    </subcellularLocation>
</comment>
<dbReference type="GeneTree" id="ENSGT01140000282496"/>